<keyword evidence="2" id="KW-0378">Hydrolase</keyword>
<feature type="chain" id="PRO_5035294417" description="Peptidase S53 domain-containing protein" evidence="4">
    <location>
        <begin position="29"/>
        <end position="1366"/>
    </location>
</feature>
<dbReference type="Pfam" id="PF13620">
    <property type="entry name" value="CarboxypepD_reg"/>
    <property type="match status" value="2"/>
</dbReference>
<dbReference type="SUPFAM" id="SSF52743">
    <property type="entry name" value="Subtilisin-like"/>
    <property type="match status" value="1"/>
</dbReference>
<dbReference type="EMBL" id="BOPG01000085">
    <property type="protein sequence ID" value="GIJ62986.1"/>
    <property type="molecule type" value="Genomic_DNA"/>
</dbReference>
<dbReference type="SMART" id="SM00612">
    <property type="entry name" value="Kelch"/>
    <property type="match status" value="5"/>
</dbReference>
<keyword evidence="7" id="KW-1185">Reference proteome</keyword>
<dbReference type="GO" id="GO:0004252">
    <property type="term" value="F:serine-type endopeptidase activity"/>
    <property type="evidence" value="ECO:0007669"/>
    <property type="project" value="InterPro"/>
</dbReference>
<dbReference type="PANTHER" id="PTHR45632:SF14">
    <property type="entry name" value="KELCH-LIKE PROTEIN 33"/>
    <property type="match status" value="1"/>
</dbReference>
<dbReference type="RefSeq" id="WP_204008963.1">
    <property type="nucleotide sequence ID" value="NZ_BOPG01000085.1"/>
</dbReference>
<dbReference type="InterPro" id="IPR011043">
    <property type="entry name" value="Gal_Oxase/kelch_b-propeller"/>
</dbReference>
<dbReference type="SUPFAM" id="SSF50965">
    <property type="entry name" value="Galactose oxidase, central domain"/>
    <property type="match status" value="1"/>
</dbReference>
<dbReference type="InterPro" id="IPR036852">
    <property type="entry name" value="Peptidase_S8/S53_dom_sf"/>
</dbReference>
<keyword evidence="3" id="KW-0720">Serine protease</keyword>
<feature type="signal peptide" evidence="4">
    <location>
        <begin position="1"/>
        <end position="28"/>
    </location>
</feature>
<proteinExistence type="predicted"/>
<dbReference type="InterPro" id="IPR006652">
    <property type="entry name" value="Kelch_1"/>
</dbReference>
<dbReference type="GO" id="GO:0006508">
    <property type="term" value="P:proteolysis"/>
    <property type="evidence" value="ECO:0007669"/>
    <property type="project" value="UniProtKB-KW"/>
</dbReference>
<protein>
    <recommendedName>
        <fullName evidence="5">Peptidase S53 domain-containing protein</fullName>
    </recommendedName>
</protein>
<dbReference type="PANTHER" id="PTHR45632">
    <property type="entry name" value="LD33804P"/>
    <property type="match status" value="1"/>
</dbReference>
<dbReference type="Gene3D" id="2.60.40.1120">
    <property type="entry name" value="Carboxypeptidase-like, regulatory domain"/>
    <property type="match status" value="4"/>
</dbReference>
<evidence type="ECO:0000256" key="3">
    <source>
        <dbReference type="ARBA" id="ARBA00022825"/>
    </source>
</evidence>
<dbReference type="InterPro" id="IPR008969">
    <property type="entry name" value="CarboxyPept-like_regulatory"/>
</dbReference>
<dbReference type="Gene3D" id="3.40.50.200">
    <property type="entry name" value="Peptidase S8/S53 domain"/>
    <property type="match status" value="1"/>
</dbReference>
<accession>A0A8J3ZFL5</accession>
<evidence type="ECO:0000313" key="7">
    <source>
        <dbReference type="Proteomes" id="UP000612585"/>
    </source>
</evidence>
<organism evidence="6 7">
    <name type="scientific">Virgisporangium aurantiacum</name>
    <dbReference type="NCBI Taxonomy" id="175570"/>
    <lineage>
        <taxon>Bacteria</taxon>
        <taxon>Bacillati</taxon>
        <taxon>Actinomycetota</taxon>
        <taxon>Actinomycetes</taxon>
        <taxon>Micromonosporales</taxon>
        <taxon>Micromonosporaceae</taxon>
        <taxon>Virgisporangium</taxon>
    </lineage>
</organism>
<comment type="caution">
    <text evidence="6">The sequence shown here is derived from an EMBL/GenBank/DDBJ whole genome shotgun (WGS) entry which is preliminary data.</text>
</comment>
<dbReference type="InterPro" id="IPR030400">
    <property type="entry name" value="Sedolisin_dom"/>
</dbReference>
<keyword evidence="1" id="KW-0645">Protease</keyword>
<evidence type="ECO:0000256" key="2">
    <source>
        <dbReference type="ARBA" id="ARBA00022801"/>
    </source>
</evidence>
<dbReference type="Pfam" id="PF24681">
    <property type="entry name" value="Kelch_KLHDC2_KLHL20_DRC7"/>
    <property type="match status" value="1"/>
</dbReference>
<evidence type="ECO:0000313" key="6">
    <source>
        <dbReference type="EMBL" id="GIJ62986.1"/>
    </source>
</evidence>
<dbReference type="PROSITE" id="PS51695">
    <property type="entry name" value="SEDOLISIN"/>
    <property type="match status" value="1"/>
</dbReference>
<dbReference type="InterPro" id="IPR023828">
    <property type="entry name" value="Peptidase_S8_Ser-AS"/>
</dbReference>
<evidence type="ECO:0000256" key="1">
    <source>
        <dbReference type="ARBA" id="ARBA00022670"/>
    </source>
</evidence>
<name>A0A8J3ZFL5_9ACTN</name>
<dbReference type="SUPFAM" id="SSF49464">
    <property type="entry name" value="Carboxypeptidase regulatory domain-like"/>
    <property type="match status" value="4"/>
</dbReference>
<dbReference type="Gene3D" id="2.120.10.80">
    <property type="entry name" value="Kelch-type beta propeller"/>
    <property type="match status" value="1"/>
</dbReference>
<evidence type="ECO:0000256" key="4">
    <source>
        <dbReference type="SAM" id="SignalP"/>
    </source>
</evidence>
<reference evidence="6" key="1">
    <citation type="submission" date="2021-01" db="EMBL/GenBank/DDBJ databases">
        <title>Whole genome shotgun sequence of Virgisporangium aurantiacum NBRC 16421.</title>
        <authorList>
            <person name="Komaki H."/>
            <person name="Tamura T."/>
        </authorList>
    </citation>
    <scope>NUCLEOTIDE SEQUENCE</scope>
    <source>
        <strain evidence="6">NBRC 16421</strain>
    </source>
</reference>
<sequence>MHTRTRMTIAVAAAAVVTLWNLPVPALAEPAGPAAQAEAVCGTPQKGHATCFALRRLDVGGARGVQAAAPPDGYGPADLRSAYGLPAGGGAGRTVAVVAAYDNPNAESDLAVYRAQFGLPECVSATGCFRKVDQRGGTSYPNRDSRWAAEISLDLDMVSAVAPLAHIVLVEADSDSFDDLAAAVDQAVAQGAQVVSNSYGTDYFEVPGSGEEQSLTDTLDAHYNHPGVAIVASAGDSAYGVTYPAASPHVTAVGGTSLARDGSTRGFSESVWYWNVNGVFNGTGSGCSLYQPKPAFQKDTGCAKRTVADVAAVADPATAVAVYDTYGVDGQGWRLFGGTSVSAPIIAGVYAVAGAPVAGTYPNAYPYTHPEALNDVTSGANTKGGCEPTYLCTAGTGYDGPSGLGTPAGPAAFAMGPHGTLTGTVTDRATGTPVTGAAVGAGDYSTTTDAAGRYTLVLPAGTYDVTVDAYGFVRSRASGTTVADGATLTTDIALDGLPRSTISGTVTDGSGHGWPLYAKITVDGVPGGPVFSDPYTGRYSLTLPEGVAYTARVTAVYPGYAPVDLHVQLGTDDLHRDVPVPIDVAGCNAPGYTVHYAGSLEAFDTTTTPPGWTVTNATPAGGWQFDDPRPLGNRTGGSGHFAVVDSVALGTANREDTILTSPVTDLSDVDAPTLSFDTAFRPWFGTSTVDVDVSADGGTTWANVWHEDERELVGPAHVDVPLPTAAAVVVRFHYNGGFVTWWQVDNVRMGRRTCDKVGGGLVVGRVTDANTGGGLIGATVSAGPSSTSSTVDGFYWMFSSAGRTAFTTTRRTYSPVTRTLDVAADGATRGDVALPAGRVTASGNISRTVAWGSSTTAKVTVTNTGTAPATVSIVEQPGRVEALTGGGAAPNVVKAPVTALSLAAAARAGAARAPAAPADVTPSAAPWTSIADYPTPVQGSLVDVFGGKVYSAYGWTGSAVVADLYVYDPNTGAWTSQGRAADIREAPSGAFIAGRLYATGGWGADGQPDPKTEVYDPDTNLWTTAAANPRPAAGSGSAVLNGRLFVIGGCGKQTCGRTDVTVYDPVSDTWSAAADYPEPISWQSCGTLAGKLYCSGGLNSDAAVTHTYVYDPTTNAWSARAPMPADLWGSAHTTAGGRLLVSGGAVNNSVSVTNQGYAYDPATDTWTSLPNSNDALYRGGSACGLYRIGGVPAGLFMPPVARSEVLPGFTDCASVADVPWLSESVDRVTLPPGGHATVTLTLSAPQTQPATYTASLVLNNDTPYPAPLIDVTMTVTPPKTWGQITGTVTATDGKPVAGATVQIETWAASYTLRTDKTGRYSLWLDVRNNPLQVIVARDGYQPQVRTVKIAKGKTTTSDFVLKPAPV</sequence>
<keyword evidence="4" id="KW-0732">Signal</keyword>
<feature type="domain" description="Peptidase S53" evidence="5">
    <location>
        <begin position="73"/>
        <end position="419"/>
    </location>
</feature>
<dbReference type="Pfam" id="PF01344">
    <property type="entry name" value="Kelch_1"/>
    <property type="match status" value="1"/>
</dbReference>
<gene>
    <name evidence="6" type="ORF">Vau01_105020</name>
</gene>
<dbReference type="Proteomes" id="UP000612585">
    <property type="component" value="Unassembled WGS sequence"/>
</dbReference>
<dbReference type="InterPro" id="IPR015915">
    <property type="entry name" value="Kelch-typ_b-propeller"/>
</dbReference>
<dbReference type="PROSITE" id="PS00138">
    <property type="entry name" value="SUBTILASE_SER"/>
    <property type="match status" value="1"/>
</dbReference>
<evidence type="ECO:0000259" key="5">
    <source>
        <dbReference type="PROSITE" id="PS51695"/>
    </source>
</evidence>